<evidence type="ECO:0000256" key="9">
    <source>
        <dbReference type="ARBA" id="ARBA00023170"/>
    </source>
</evidence>
<comment type="subcellular location">
    <subcellularLocation>
        <location evidence="14">Postsynaptic cell membrane</location>
        <topology evidence="14">Multi-pass membrane protein</topology>
    </subcellularLocation>
</comment>
<feature type="transmembrane region" description="Helical" evidence="16">
    <location>
        <begin position="545"/>
        <end position="565"/>
    </location>
</feature>
<name>A0A813PSD8_ADIRI</name>
<sequence length="942" mass="108840">MFYGSDREVYMRMNSLARQYAFNKLERRFQYNITEIFHALDFNNSNIDTWTTLCDQLSNGIISLIGYVNIDDFGWISDFCSTYQIPLLSLTSNYNFLKNNFSISLMPDMVPALVALIRRYQIIKLVYIYDGSHGAHRLKQLMHVQTLTSTQNLKIFSRFLDDPDDSCDLLQNIEMITHQPSMNSNRKSIGRYIVLDFQTFDTYRLFMDKIKHRGMTTSDYHYILFSLNAEYLDMTYFRYGGVNVTYFTLPSYFDNRTSEAYIQKLKQENLLSIDSLILADAWEMLLRTVNQMLVASDKIREKLKVYRQGKFYNDLTPGIDCRSPHIQPWSSGNIYLNYLLQTRFRGLTGHIQLSNITGQRVNYTFDVYRVTANDLPSRIGVFQSPNTLQISDNTSYRPRIIYDNRTRIIVTIFDEPFIMLKRNFNDTLTEKTVPRGTILDPSRVEGYCVDLAYAICHEKLHLPYKFLIETKYGSEVEKGVWNGMVGALVNREADLSIASLTINGAREKAVDFSKPFIELGISIMIRKPEKQKPGVFSFMDPLSTEIWLCVILSYLVISIILFIVSRFSSYEWYFENETDTRPRNKFSLQNSLFFSFAAFMHQGVDLLPRSMSGRLALFFNLKQLFLIANDLGRVVTSAWWFFSLILVSSYTANLAAFLTVEKLVTPIETVEDLSKQTEIRYGTLKGGSTMSFFNKSTIPVFKRMWNYMQQHENDVFVTSNREGIEKVRRSKGKYALLLESTLNEYVNERLPCDTMRIGENIDAKGYGIGTPLGSDLREAINIAVLELTENGFLASLKQKWYYERSECTNSKSKDSKQSTPLNLANVAGMFYVLIIGLGSAMVIAFLEFLVKAKLDSNRLNENIREVMRRNLRISITGIDFDEKANSVDYWPLQKQRIRRLSHAAAIDRLERKTTFSKTDETQQTSDTNNLIHRSTPAHASHV</sequence>
<evidence type="ECO:0000256" key="13">
    <source>
        <dbReference type="ARBA" id="ARBA00023303"/>
    </source>
</evidence>
<comment type="caution">
    <text evidence="19">The sequence shown here is derived from an EMBL/GenBank/DDBJ whole genome shotgun (WGS) entry which is preliminary data.</text>
</comment>
<evidence type="ECO:0000256" key="11">
    <source>
        <dbReference type="ARBA" id="ARBA00023257"/>
    </source>
</evidence>
<feature type="region of interest" description="Disordered" evidence="15">
    <location>
        <begin position="913"/>
        <end position="942"/>
    </location>
</feature>
<evidence type="ECO:0000256" key="6">
    <source>
        <dbReference type="ARBA" id="ARBA00023018"/>
    </source>
</evidence>
<dbReference type="Pfam" id="PF10613">
    <property type="entry name" value="Lig_chan-Glu_bd"/>
    <property type="match status" value="1"/>
</dbReference>
<keyword evidence="12" id="KW-1071">Ligand-gated ion channel</keyword>
<dbReference type="Gene3D" id="3.40.50.2300">
    <property type="match status" value="2"/>
</dbReference>
<dbReference type="Gene3D" id="3.40.190.10">
    <property type="entry name" value="Periplasmic binding protein-like II"/>
    <property type="match status" value="2"/>
</dbReference>
<evidence type="ECO:0000313" key="20">
    <source>
        <dbReference type="Proteomes" id="UP000663852"/>
    </source>
</evidence>
<dbReference type="InterPro" id="IPR019594">
    <property type="entry name" value="Glu/Gly-bd"/>
</dbReference>
<evidence type="ECO:0000256" key="1">
    <source>
        <dbReference type="ARBA" id="ARBA00022448"/>
    </source>
</evidence>
<gene>
    <name evidence="19" type="ORF">EDS130_LOCUS2481</name>
</gene>
<keyword evidence="8 16" id="KW-0472">Membrane</keyword>
<dbReference type="Proteomes" id="UP000663852">
    <property type="component" value="Unassembled WGS sequence"/>
</dbReference>
<keyword evidence="2" id="KW-1003">Cell membrane</keyword>
<keyword evidence="3 16" id="KW-0812">Transmembrane</keyword>
<dbReference type="InterPro" id="IPR015683">
    <property type="entry name" value="Ionotropic_Glu_rcpt"/>
</dbReference>
<evidence type="ECO:0000256" key="8">
    <source>
        <dbReference type="ARBA" id="ARBA00023136"/>
    </source>
</evidence>
<dbReference type="SUPFAM" id="SSF53822">
    <property type="entry name" value="Periplasmic binding protein-like I"/>
    <property type="match status" value="1"/>
</dbReference>
<feature type="compositionally biased region" description="Polar residues" evidence="15">
    <location>
        <begin position="921"/>
        <end position="932"/>
    </location>
</feature>
<dbReference type="InterPro" id="IPR001320">
    <property type="entry name" value="Iontro_rcpt_C"/>
</dbReference>
<keyword evidence="6" id="KW-0770">Synapse</keyword>
<keyword evidence="10" id="KW-0325">Glycoprotein</keyword>
<dbReference type="FunFam" id="3.40.190.10:FF:000210">
    <property type="entry name" value="Glutamate receptor ionotropic, kainate 1"/>
    <property type="match status" value="1"/>
</dbReference>
<keyword evidence="13" id="KW-0407">Ion channel</keyword>
<keyword evidence="7" id="KW-0406">Ion transport</keyword>
<reference evidence="19" key="1">
    <citation type="submission" date="2021-02" db="EMBL/GenBank/DDBJ databases">
        <authorList>
            <person name="Nowell W R."/>
        </authorList>
    </citation>
    <scope>NUCLEOTIDE SEQUENCE</scope>
</reference>
<evidence type="ECO:0000313" key="19">
    <source>
        <dbReference type="EMBL" id="CAF0754708.1"/>
    </source>
</evidence>
<dbReference type="Pfam" id="PF00060">
    <property type="entry name" value="Lig_chan"/>
    <property type="match status" value="2"/>
</dbReference>
<accession>A0A813PSD8</accession>
<dbReference type="GO" id="GO:0015276">
    <property type="term" value="F:ligand-gated monoatomic ion channel activity"/>
    <property type="evidence" value="ECO:0007669"/>
    <property type="project" value="InterPro"/>
</dbReference>
<keyword evidence="1" id="KW-0813">Transport</keyword>
<evidence type="ECO:0000256" key="4">
    <source>
        <dbReference type="ARBA" id="ARBA00022729"/>
    </source>
</evidence>
<evidence type="ECO:0000256" key="10">
    <source>
        <dbReference type="ARBA" id="ARBA00023180"/>
    </source>
</evidence>
<dbReference type="AlphaFoldDB" id="A0A813PSD8"/>
<keyword evidence="9" id="KW-0675">Receptor</keyword>
<dbReference type="SMART" id="SM00918">
    <property type="entry name" value="Lig_chan-Glu_bd"/>
    <property type="match status" value="1"/>
</dbReference>
<evidence type="ECO:0000256" key="7">
    <source>
        <dbReference type="ARBA" id="ARBA00023065"/>
    </source>
</evidence>
<feature type="transmembrane region" description="Helical" evidence="16">
    <location>
        <begin position="638"/>
        <end position="660"/>
    </location>
</feature>
<feature type="domain" description="Ionotropic glutamate receptor C-terminal" evidence="17">
    <location>
        <begin position="406"/>
        <end position="803"/>
    </location>
</feature>
<dbReference type="InterPro" id="IPR001828">
    <property type="entry name" value="ANF_lig-bd_rcpt"/>
</dbReference>
<dbReference type="SMART" id="SM00079">
    <property type="entry name" value="PBPe"/>
    <property type="match status" value="1"/>
</dbReference>
<evidence type="ECO:0000256" key="5">
    <source>
        <dbReference type="ARBA" id="ARBA00022989"/>
    </source>
</evidence>
<dbReference type="GO" id="GO:0045211">
    <property type="term" value="C:postsynaptic membrane"/>
    <property type="evidence" value="ECO:0007669"/>
    <property type="project" value="UniProtKB-SubCell"/>
</dbReference>
<organism evidence="19 20">
    <name type="scientific">Adineta ricciae</name>
    <name type="common">Rotifer</name>
    <dbReference type="NCBI Taxonomy" id="249248"/>
    <lineage>
        <taxon>Eukaryota</taxon>
        <taxon>Metazoa</taxon>
        <taxon>Spiralia</taxon>
        <taxon>Gnathifera</taxon>
        <taxon>Rotifera</taxon>
        <taxon>Eurotatoria</taxon>
        <taxon>Bdelloidea</taxon>
        <taxon>Adinetida</taxon>
        <taxon>Adinetidae</taxon>
        <taxon>Adineta</taxon>
    </lineage>
</organism>
<keyword evidence="11" id="KW-0628">Postsynaptic cell membrane</keyword>
<dbReference type="SUPFAM" id="SSF53850">
    <property type="entry name" value="Periplasmic binding protein-like II"/>
    <property type="match status" value="1"/>
</dbReference>
<feature type="transmembrane region" description="Helical" evidence="16">
    <location>
        <begin position="823"/>
        <end position="850"/>
    </location>
</feature>
<evidence type="ECO:0000256" key="3">
    <source>
        <dbReference type="ARBA" id="ARBA00022692"/>
    </source>
</evidence>
<keyword evidence="5 16" id="KW-1133">Transmembrane helix</keyword>
<evidence type="ECO:0000256" key="12">
    <source>
        <dbReference type="ARBA" id="ARBA00023286"/>
    </source>
</evidence>
<dbReference type="EMBL" id="CAJNOJ010000006">
    <property type="protein sequence ID" value="CAF0754708.1"/>
    <property type="molecule type" value="Genomic_DNA"/>
</dbReference>
<feature type="domain" description="Ionotropic glutamate receptor L-glutamate and glycine-binding" evidence="18">
    <location>
        <begin position="434"/>
        <end position="490"/>
    </location>
</feature>
<evidence type="ECO:0000256" key="14">
    <source>
        <dbReference type="ARBA" id="ARBA00034104"/>
    </source>
</evidence>
<dbReference type="Pfam" id="PF01094">
    <property type="entry name" value="ANF_receptor"/>
    <property type="match status" value="1"/>
</dbReference>
<dbReference type="Gene3D" id="1.10.287.70">
    <property type="match status" value="1"/>
</dbReference>
<feature type="transmembrane region" description="Helical" evidence="16">
    <location>
        <begin position="586"/>
        <end position="604"/>
    </location>
</feature>
<protein>
    <submittedName>
        <fullName evidence="19">Uncharacterized protein</fullName>
    </submittedName>
</protein>
<dbReference type="PANTHER" id="PTHR18966">
    <property type="entry name" value="IONOTROPIC GLUTAMATE RECEPTOR"/>
    <property type="match status" value="1"/>
</dbReference>
<evidence type="ECO:0000256" key="15">
    <source>
        <dbReference type="SAM" id="MobiDB-lite"/>
    </source>
</evidence>
<evidence type="ECO:0000256" key="2">
    <source>
        <dbReference type="ARBA" id="ARBA00022475"/>
    </source>
</evidence>
<keyword evidence="4" id="KW-0732">Signal</keyword>
<proteinExistence type="predicted"/>
<dbReference type="InterPro" id="IPR028082">
    <property type="entry name" value="Peripla_BP_I"/>
</dbReference>
<dbReference type="OrthoDB" id="5984008at2759"/>
<evidence type="ECO:0000259" key="18">
    <source>
        <dbReference type="SMART" id="SM00918"/>
    </source>
</evidence>
<evidence type="ECO:0000256" key="16">
    <source>
        <dbReference type="SAM" id="Phobius"/>
    </source>
</evidence>
<evidence type="ECO:0000259" key="17">
    <source>
        <dbReference type="SMART" id="SM00079"/>
    </source>
</evidence>
<dbReference type="FunFam" id="3.40.190.10:FF:000060">
    <property type="entry name" value="Glutamate receptor ionotropic, kainate 1"/>
    <property type="match status" value="1"/>
</dbReference>